<dbReference type="Proteomes" id="UP001342826">
    <property type="component" value="Unassembled WGS sequence"/>
</dbReference>
<sequence length="229" mass="26193">MPSLTIPGLQKQGKINNLFNESLLLIGDDGVGKTHTLKMLISRLLYENKRVAILDFRKEYDERVFKHNGLSITPKEIIKGNLTENPLLHVDFGDDLLFPQRQYDLTFLTIIIEKVDYLIIDEAYVLDSGYFDKKDTGSLSVSAVCKFLSSNNPNLKIYLSTQSLDSCKTREDSLSLDKLFNRQLIFHYSQMESGVEELNWLPRLLGRGEALLVEENEIQAVYVFPDKPT</sequence>
<dbReference type="GeneID" id="301139227"/>
<evidence type="ECO:0000259" key="1">
    <source>
        <dbReference type="Pfam" id="PF01935"/>
    </source>
</evidence>
<evidence type="ECO:0000313" key="2">
    <source>
        <dbReference type="EMBL" id="MED4400334.1"/>
    </source>
</evidence>
<dbReference type="InterPro" id="IPR027417">
    <property type="entry name" value="P-loop_NTPase"/>
</dbReference>
<proteinExistence type="predicted"/>
<dbReference type="Gene3D" id="3.40.50.300">
    <property type="entry name" value="P-loop containing nucleotide triphosphate hydrolases"/>
    <property type="match status" value="1"/>
</dbReference>
<dbReference type="InterPro" id="IPR002789">
    <property type="entry name" value="HerA_central"/>
</dbReference>
<reference evidence="2 3" key="1">
    <citation type="submission" date="2023-03" db="EMBL/GenBank/DDBJ databases">
        <title>Bacillus Genome Sequencing.</title>
        <authorList>
            <person name="Dunlap C."/>
        </authorList>
    </citation>
    <scope>NUCLEOTIDE SEQUENCE [LARGE SCALE GENOMIC DNA]</scope>
    <source>
        <strain evidence="2 3">NRS-1717</strain>
    </source>
</reference>
<dbReference type="SUPFAM" id="SSF52540">
    <property type="entry name" value="P-loop containing nucleoside triphosphate hydrolases"/>
    <property type="match status" value="1"/>
</dbReference>
<organism evidence="2 3">
    <name type="scientific">Metabacillus fastidiosus</name>
    <dbReference type="NCBI Taxonomy" id="1458"/>
    <lineage>
        <taxon>Bacteria</taxon>
        <taxon>Bacillati</taxon>
        <taxon>Bacillota</taxon>
        <taxon>Bacilli</taxon>
        <taxon>Bacillales</taxon>
        <taxon>Bacillaceae</taxon>
        <taxon>Metabacillus</taxon>
    </lineage>
</organism>
<accession>A0ABU6NTA3</accession>
<gene>
    <name evidence="2" type="ORF">P9271_03035</name>
</gene>
<comment type="caution">
    <text evidence="2">The sequence shown here is derived from an EMBL/GenBank/DDBJ whole genome shotgun (WGS) entry which is preliminary data.</text>
</comment>
<evidence type="ECO:0000313" key="3">
    <source>
        <dbReference type="Proteomes" id="UP001342826"/>
    </source>
</evidence>
<dbReference type="Pfam" id="PF01935">
    <property type="entry name" value="DUF87"/>
    <property type="match status" value="1"/>
</dbReference>
<protein>
    <submittedName>
        <fullName evidence="2">DUF87 domain-containing protein</fullName>
    </submittedName>
</protein>
<dbReference type="RefSeq" id="WP_066224432.1">
    <property type="nucleotide sequence ID" value="NZ_JARTFS010000002.1"/>
</dbReference>
<name>A0ABU6NTA3_9BACI</name>
<keyword evidence="3" id="KW-1185">Reference proteome</keyword>
<dbReference type="EMBL" id="JARTFS010000002">
    <property type="protein sequence ID" value="MED4400334.1"/>
    <property type="molecule type" value="Genomic_DNA"/>
</dbReference>
<feature type="domain" description="Helicase HerA central" evidence="1">
    <location>
        <begin position="15"/>
        <end position="76"/>
    </location>
</feature>